<protein>
    <recommendedName>
        <fullName evidence="3">SnoaL-like domain-containing protein</fullName>
    </recommendedName>
</protein>
<sequence length="104" mass="11875">MIIGQNSKLALGGICHNRFYDMTEKRNGEWKILRRQVVYGFGTFDFPFGVVEIDREVVNRCPIAYAPLAYALEKSAFPVQRVFATKRSGRGTKMKEEAEIWLAA</sequence>
<reference evidence="1 2" key="1">
    <citation type="journal article" date="2020" name="Microorganisms">
        <title>Polyphasic Characterisation of Cedecea colo sp. nov., a New Enteric Bacterium Isolated from the Koala Hindgut.</title>
        <authorList>
            <person name="Boath J.M."/>
            <person name="Dakhal S."/>
            <person name="Van T.T.H."/>
            <person name="Moore R.J."/>
            <person name="Dekiwadia C."/>
            <person name="Macreadie I.G."/>
        </authorList>
    </citation>
    <scope>NUCLEOTIDE SEQUENCE [LARGE SCALE GENOMIC DNA]</scope>
    <source>
        <strain evidence="1 2">ZA</strain>
    </source>
</reference>
<name>A0ABX0VMR3_9ENTR</name>
<dbReference type="RefSeq" id="WP_167611903.1">
    <property type="nucleotide sequence ID" value="NZ_SOYS01000005.1"/>
</dbReference>
<proteinExistence type="predicted"/>
<evidence type="ECO:0008006" key="3">
    <source>
        <dbReference type="Google" id="ProtNLM"/>
    </source>
</evidence>
<evidence type="ECO:0000313" key="2">
    <source>
        <dbReference type="Proteomes" id="UP000697927"/>
    </source>
</evidence>
<gene>
    <name evidence="1" type="ORF">E2L00_12535</name>
</gene>
<keyword evidence="2" id="KW-1185">Reference proteome</keyword>
<comment type="caution">
    <text evidence="1">The sequence shown here is derived from an EMBL/GenBank/DDBJ whole genome shotgun (WGS) entry which is preliminary data.</text>
</comment>
<evidence type="ECO:0000313" key="1">
    <source>
        <dbReference type="EMBL" id="NIY48324.1"/>
    </source>
</evidence>
<accession>A0ABX0VMR3</accession>
<dbReference type="EMBL" id="SOYS01000005">
    <property type="protein sequence ID" value="NIY48324.1"/>
    <property type="molecule type" value="Genomic_DNA"/>
</dbReference>
<dbReference type="Proteomes" id="UP000697927">
    <property type="component" value="Unassembled WGS sequence"/>
</dbReference>
<organism evidence="1 2">
    <name type="scientific">Cedecea colo</name>
    <dbReference type="NCBI Taxonomy" id="2552946"/>
    <lineage>
        <taxon>Bacteria</taxon>
        <taxon>Pseudomonadati</taxon>
        <taxon>Pseudomonadota</taxon>
        <taxon>Gammaproteobacteria</taxon>
        <taxon>Enterobacterales</taxon>
        <taxon>Enterobacteriaceae</taxon>
        <taxon>Cedecea</taxon>
    </lineage>
</organism>